<keyword evidence="5" id="KW-1185">Reference proteome</keyword>
<dbReference type="OrthoDB" id="6499973at2759"/>
<gene>
    <name evidence="4" type="ORF">P280DRAFT_468653</name>
</gene>
<feature type="transmembrane region" description="Helical" evidence="2">
    <location>
        <begin position="16"/>
        <end position="36"/>
    </location>
</feature>
<dbReference type="GO" id="GO:0022857">
    <property type="term" value="F:transmembrane transporter activity"/>
    <property type="evidence" value="ECO:0007669"/>
    <property type="project" value="InterPro"/>
</dbReference>
<comment type="subcellular location">
    <subcellularLocation>
        <location evidence="1">Membrane</location>
        <topology evidence="1">Multi-pass membrane protein</topology>
    </subcellularLocation>
</comment>
<evidence type="ECO:0000313" key="4">
    <source>
        <dbReference type="EMBL" id="KAF2642218.1"/>
    </source>
</evidence>
<organism evidence="4 5">
    <name type="scientific">Massarina eburnea CBS 473.64</name>
    <dbReference type="NCBI Taxonomy" id="1395130"/>
    <lineage>
        <taxon>Eukaryota</taxon>
        <taxon>Fungi</taxon>
        <taxon>Dikarya</taxon>
        <taxon>Ascomycota</taxon>
        <taxon>Pezizomycotina</taxon>
        <taxon>Dothideomycetes</taxon>
        <taxon>Pleosporomycetidae</taxon>
        <taxon>Pleosporales</taxon>
        <taxon>Massarineae</taxon>
        <taxon>Massarinaceae</taxon>
        <taxon>Massarina</taxon>
    </lineage>
</organism>
<accession>A0A6A6S736</accession>
<feature type="transmembrane region" description="Helical" evidence="2">
    <location>
        <begin position="56"/>
        <end position="79"/>
    </location>
</feature>
<dbReference type="Proteomes" id="UP000799753">
    <property type="component" value="Unassembled WGS sequence"/>
</dbReference>
<evidence type="ECO:0000256" key="1">
    <source>
        <dbReference type="ARBA" id="ARBA00004141"/>
    </source>
</evidence>
<dbReference type="GO" id="GO:0016020">
    <property type="term" value="C:membrane"/>
    <property type="evidence" value="ECO:0007669"/>
    <property type="project" value="UniProtKB-SubCell"/>
</dbReference>
<feature type="non-terminal residue" evidence="4">
    <location>
        <position position="179"/>
    </location>
</feature>
<evidence type="ECO:0000256" key="2">
    <source>
        <dbReference type="SAM" id="Phobius"/>
    </source>
</evidence>
<keyword evidence="2" id="KW-1133">Transmembrane helix</keyword>
<proteinExistence type="predicted"/>
<feature type="domain" description="Major facilitator superfamily (MFS) profile" evidence="3">
    <location>
        <begin position="57"/>
        <end position="179"/>
    </location>
</feature>
<dbReference type="EMBL" id="MU006782">
    <property type="protein sequence ID" value="KAF2642218.1"/>
    <property type="molecule type" value="Genomic_DNA"/>
</dbReference>
<dbReference type="SUPFAM" id="SSF103473">
    <property type="entry name" value="MFS general substrate transporter"/>
    <property type="match status" value="1"/>
</dbReference>
<keyword evidence="2" id="KW-0472">Membrane</keyword>
<dbReference type="PROSITE" id="PS50850">
    <property type="entry name" value="MFS"/>
    <property type="match status" value="1"/>
</dbReference>
<evidence type="ECO:0000313" key="5">
    <source>
        <dbReference type="Proteomes" id="UP000799753"/>
    </source>
</evidence>
<evidence type="ECO:0000259" key="3">
    <source>
        <dbReference type="PROSITE" id="PS50850"/>
    </source>
</evidence>
<dbReference type="Gene3D" id="1.20.1250.20">
    <property type="entry name" value="MFS general substrate transporter like domains"/>
    <property type="match status" value="1"/>
</dbReference>
<protein>
    <recommendedName>
        <fullName evidence="3">Major facilitator superfamily (MFS) profile domain-containing protein</fullName>
    </recommendedName>
</protein>
<keyword evidence="2" id="KW-0812">Transmembrane</keyword>
<reference evidence="4" key="1">
    <citation type="journal article" date="2020" name="Stud. Mycol.">
        <title>101 Dothideomycetes genomes: a test case for predicting lifestyles and emergence of pathogens.</title>
        <authorList>
            <person name="Haridas S."/>
            <person name="Albert R."/>
            <person name="Binder M."/>
            <person name="Bloem J."/>
            <person name="Labutti K."/>
            <person name="Salamov A."/>
            <person name="Andreopoulos B."/>
            <person name="Baker S."/>
            <person name="Barry K."/>
            <person name="Bills G."/>
            <person name="Bluhm B."/>
            <person name="Cannon C."/>
            <person name="Castanera R."/>
            <person name="Culley D."/>
            <person name="Daum C."/>
            <person name="Ezra D."/>
            <person name="Gonzalez J."/>
            <person name="Henrissat B."/>
            <person name="Kuo A."/>
            <person name="Liang C."/>
            <person name="Lipzen A."/>
            <person name="Lutzoni F."/>
            <person name="Magnuson J."/>
            <person name="Mondo S."/>
            <person name="Nolan M."/>
            <person name="Ohm R."/>
            <person name="Pangilinan J."/>
            <person name="Park H.-J."/>
            <person name="Ramirez L."/>
            <person name="Alfaro M."/>
            <person name="Sun H."/>
            <person name="Tritt A."/>
            <person name="Yoshinaga Y."/>
            <person name="Zwiers L.-H."/>
            <person name="Turgeon B."/>
            <person name="Goodwin S."/>
            <person name="Spatafora J."/>
            <person name="Crous P."/>
            <person name="Grigoriev I."/>
        </authorList>
    </citation>
    <scope>NUCLEOTIDE SEQUENCE</scope>
    <source>
        <strain evidence="4">CBS 473.64</strain>
    </source>
</reference>
<dbReference type="InterPro" id="IPR036259">
    <property type="entry name" value="MFS_trans_sf"/>
</dbReference>
<name>A0A6A6S736_9PLEO</name>
<dbReference type="AlphaFoldDB" id="A0A6A6S736"/>
<sequence>MAIALKALSRRVRIAWTFRIQCLLTIVTGLSAAWMLKDRGPLGNVPFVDLSMFRSLPYIAVFIAKSIGNFALFVSSYFLPLFTQSIGLSWSTGEVSVAAFNACSAVGRFVAGALCDKIGLVKGMANSSLFTTLPTVVAAMFGPDMAAMVIGMAVTGWTEGASDGYADRWIPPTIQAAGG</sequence>
<dbReference type="InterPro" id="IPR020846">
    <property type="entry name" value="MFS_dom"/>
</dbReference>